<keyword evidence="3" id="KW-1185">Reference proteome</keyword>
<dbReference type="Proteomes" id="UP000268973">
    <property type="component" value="Unassembled WGS sequence"/>
</dbReference>
<reference evidence="2 3" key="1">
    <citation type="submission" date="2018-12" db="EMBL/GenBank/DDBJ databases">
        <title>Vibrio sp. isolated from China Sea.</title>
        <authorList>
            <person name="Li Y."/>
        </authorList>
    </citation>
    <scope>NUCLEOTIDE SEQUENCE [LARGE SCALE GENOMIC DNA]</scope>
    <source>
        <strain evidence="2 3">BEI207</strain>
    </source>
</reference>
<gene>
    <name evidence="2" type="ORF">EJ063_08200</name>
</gene>
<dbReference type="OrthoDB" id="6350731at2"/>
<dbReference type="RefSeq" id="WP_126573787.1">
    <property type="nucleotide sequence ID" value="NZ_RXZH01000002.1"/>
</dbReference>
<dbReference type="EMBL" id="RXZH01000002">
    <property type="protein sequence ID" value="RTZ16765.1"/>
    <property type="molecule type" value="Genomic_DNA"/>
</dbReference>
<keyword evidence="1" id="KW-0812">Transmembrane</keyword>
<name>A0A432CXX9_9VIBR</name>
<dbReference type="AlphaFoldDB" id="A0A432CXX9"/>
<accession>A0A432CXX9</accession>
<protein>
    <submittedName>
        <fullName evidence="2">Pilus assembly protein</fullName>
    </submittedName>
</protein>
<organism evidence="2 3">
    <name type="scientific">Vibrio aquaticus</name>
    <dbReference type="NCBI Taxonomy" id="2496559"/>
    <lineage>
        <taxon>Bacteria</taxon>
        <taxon>Pseudomonadati</taxon>
        <taxon>Pseudomonadota</taxon>
        <taxon>Gammaproteobacteria</taxon>
        <taxon>Vibrionales</taxon>
        <taxon>Vibrionaceae</taxon>
        <taxon>Vibrio</taxon>
    </lineage>
</organism>
<keyword evidence="1" id="KW-0472">Membrane</keyword>
<evidence type="ECO:0000313" key="2">
    <source>
        <dbReference type="EMBL" id="RTZ16765.1"/>
    </source>
</evidence>
<evidence type="ECO:0000256" key="1">
    <source>
        <dbReference type="SAM" id="Phobius"/>
    </source>
</evidence>
<feature type="transmembrane region" description="Helical" evidence="1">
    <location>
        <begin position="16"/>
        <end position="36"/>
    </location>
</feature>
<keyword evidence="1" id="KW-1133">Transmembrane helix</keyword>
<sequence length="413" mass="43150">MESCDYPKPKGKQKGLTLVLMSMSMIAFVGIAALSIDVSHFVVNQTRLQNAVDTIAIAGASVANRSQQASTTQAAIVESYNKVTDSDGNDEIKLTASGDTLNSLSIEYSDTPNSGFSSTFPASADMVYVRVEVSDVALNDFFLDLFGISKTVSASAVAGPVYIDGTANILPIGMCEGSDVGPSGYEVGKAYEIKTGSQSDDPDGLGAGNYHLLDVGSGKSAVSDALVGKNTVVVSIGDDIDSETGNAVGATEDIDTRFDGGTVDSVYYPPDLVTTEPSPAITTDNIADHNDSSAVDKWTYEEYVTQTNACMTDSDCNSAGGSAWRRVLPVPILDCDSASKSGGKIEFTVTSIGCFFMIQRYDSSQESGKKGQQSIFGEFIENCSVVEGGSSDANTGVTRIVLYKDPSSVGGGS</sequence>
<proteinExistence type="predicted"/>
<comment type="caution">
    <text evidence="2">The sequence shown here is derived from an EMBL/GenBank/DDBJ whole genome shotgun (WGS) entry which is preliminary data.</text>
</comment>
<evidence type="ECO:0000313" key="3">
    <source>
        <dbReference type="Proteomes" id="UP000268973"/>
    </source>
</evidence>